<feature type="transmembrane region" description="Helical" evidence="5">
    <location>
        <begin position="267"/>
        <end position="300"/>
    </location>
</feature>
<dbReference type="PANTHER" id="PTHR22911">
    <property type="entry name" value="ACYL-MALONYL CONDENSING ENZYME-RELATED"/>
    <property type="match status" value="1"/>
</dbReference>
<dbReference type="RefSeq" id="XP_040739967.1">
    <property type="nucleotide sequence ID" value="XM_040888719.1"/>
</dbReference>
<evidence type="ECO:0000256" key="3">
    <source>
        <dbReference type="ARBA" id="ARBA00022989"/>
    </source>
</evidence>
<evidence type="ECO:0000313" key="8">
    <source>
        <dbReference type="Proteomes" id="UP000193922"/>
    </source>
</evidence>
<keyword evidence="2 5" id="KW-0812">Transmembrane</keyword>
<evidence type="ECO:0000256" key="2">
    <source>
        <dbReference type="ARBA" id="ARBA00022692"/>
    </source>
</evidence>
<reference evidence="7 8" key="1">
    <citation type="submission" date="2016-07" db="EMBL/GenBank/DDBJ databases">
        <title>Pervasive Adenine N6-methylation of Active Genes in Fungi.</title>
        <authorList>
            <consortium name="DOE Joint Genome Institute"/>
            <person name="Mondo S.J."/>
            <person name="Dannebaum R.O."/>
            <person name="Kuo R.C."/>
            <person name="Labutti K."/>
            <person name="Haridas S."/>
            <person name="Kuo A."/>
            <person name="Salamov A."/>
            <person name="Ahrendt S.R."/>
            <person name="Lipzen A."/>
            <person name="Sullivan W."/>
            <person name="Andreopoulos W.B."/>
            <person name="Clum A."/>
            <person name="Lindquist E."/>
            <person name="Daum C."/>
            <person name="Ramamoorthy G.K."/>
            <person name="Gryganskyi A."/>
            <person name="Culley D."/>
            <person name="Magnuson J.K."/>
            <person name="James T.Y."/>
            <person name="O'Malley M.A."/>
            <person name="Stajich J.E."/>
            <person name="Spatafora J.W."/>
            <person name="Visel A."/>
            <person name="Grigoriev I.V."/>
        </authorList>
    </citation>
    <scope>NUCLEOTIDE SEQUENCE [LARGE SCALE GENOMIC DNA]</scope>
    <source>
        <strain evidence="7 8">ATCC 12442</strain>
    </source>
</reference>
<feature type="transmembrane region" description="Helical" evidence="5">
    <location>
        <begin position="195"/>
        <end position="215"/>
    </location>
</feature>
<feature type="domain" description="EamA" evidence="6">
    <location>
        <begin position="45"/>
        <end position="151"/>
    </location>
</feature>
<keyword evidence="3 5" id="KW-1133">Transmembrane helix</keyword>
<dbReference type="InterPro" id="IPR000620">
    <property type="entry name" value="EamA_dom"/>
</dbReference>
<dbReference type="GO" id="GO:0016020">
    <property type="term" value="C:membrane"/>
    <property type="evidence" value="ECO:0007669"/>
    <property type="project" value="UniProtKB-SubCell"/>
</dbReference>
<keyword evidence="4 5" id="KW-0472">Membrane</keyword>
<comment type="caution">
    <text evidence="7">The sequence shown here is derived from an EMBL/GenBank/DDBJ whole genome shotgun (WGS) entry which is preliminary data.</text>
</comment>
<proteinExistence type="predicted"/>
<feature type="transmembrane region" description="Helical" evidence="5">
    <location>
        <begin position="227"/>
        <end position="247"/>
    </location>
</feature>
<accession>A0A1Y1VY07</accession>
<sequence length="302" mass="32463">MKQPPAAPVIFSFLHFFFFIRDTTLTSIDKPAHNIQIAQTRRRRTGLLLSALSAVAFAVMTLLVRKLTDAGVTSLQIMFWRSLVQSLLAIPSCLALGISPLRMQWVLVRAVFGGIGHMLYYYALANLPMGVATVLFFTNPLFTALLRLLAHARRCVLAGIALIVKPTMEGVSPWALPLQPLAYVSIRLAGPSVHALVHVVYFGLLGMVGSAAVSFFNGETWVVPVTFAGWAVVLGVGAMAFLAQFLMNSGLQMASAGAAVMMRNSDIAITFVLDIVLFGVVPDIASVAGAFLISLAVILMSL</sequence>
<feature type="transmembrane region" description="Helical" evidence="5">
    <location>
        <begin position="129"/>
        <end position="149"/>
    </location>
</feature>
<feature type="transmembrane region" description="Helical" evidence="5">
    <location>
        <begin position="77"/>
        <end position="98"/>
    </location>
</feature>
<feature type="transmembrane region" description="Helical" evidence="5">
    <location>
        <begin position="105"/>
        <end position="123"/>
    </location>
</feature>
<organism evidence="7 8">
    <name type="scientific">Linderina pennispora</name>
    <dbReference type="NCBI Taxonomy" id="61395"/>
    <lineage>
        <taxon>Eukaryota</taxon>
        <taxon>Fungi</taxon>
        <taxon>Fungi incertae sedis</taxon>
        <taxon>Zoopagomycota</taxon>
        <taxon>Kickxellomycotina</taxon>
        <taxon>Kickxellomycetes</taxon>
        <taxon>Kickxellales</taxon>
        <taxon>Kickxellaceae</taxon>
        <taxon>Linderina</taxon>
    </lineage>
</organism>
<dbReference type="GeneID" id="63805367"/>
<protein>
    <recommendedName>
        <fullName evidence="6">EamA domain-containing protein</fullName>
    </recommendedName>
</protein>
<dbReference type="OrthoDB" id="306876at2759"/>
<name>A0A1Y1VY07_9FUNG</name>
<evidence type="ECO:0000259" key="6">
    <source>
        <dbReference type="Pfam" id="PF00892"/>
    </source>
</evidence>
<gene>
    <name evidence="7" type="ORF">DL89DRAFT_270460</name>
</gene>
<keyword evidence="8" id="KW-1185">Reference proteome</keyword>
<dbReference type="EMBL" id="MCFD01000019">
    <property type="protein sequence ID" value="ORX65896.1"/>
    <property type="molecule type" value="Genomic_DNA"/>
</dbReference>
<dbReference type="InterPro" id="IPR037185">
    <property type="entry name" value="EmrE-like"/>
</dbReference>
<comment type="subcellular location">
    <subcellularLocation>
        <location evidence="1">Membrane</location>
        <topology evidence="1">Multi-pass membrane protein</topology>
    </subcellularLocation>
</comment>
<feature type="transmembrane region" description="Helical" evidence="5">
    <location>
        <begin position="45"/>
        <end position="65"/>
    </location>
</feature>
<dbReference type="PANTHER" id="PTHR22911:SF6">
    <property type="entry name" value="SOLUTE CARRIER FAMILY 35 MEMBER G1"/>
    <property type="match status" value="1"/>
</dbReference>
<dbReference type="SUPFAM" id="SSF103481">
    <property type="entry name" value="Multidrug resistance efflux transporter EmrE"/>
    <property type="match status" value="2"/>
</dbReference>
<feature type="transmembrane region" description="Helical" evidence="5">
    <location>
        <begin position="156"/>
        <end position="175"/>
    </location>
</feature>
<dbReference type="Proteomes" id="UP000193922">
    <property type="component" value="Unassembled WGS sequence"/>
</dbReference>
<dbReference type="AlphaFoldDB" id="A0A1Y1VY07"/>
<evidence type="ECO:0000256" key="5">
    <source>
        <dbReference type="SAM" id="Phobius"/>
    </source>
</evidence>
<evidence type="ECO:0000256" key="1">
    <source>
        <dbReference type="ARBA" id="ARBA00004141"/>
    </source>
</evidence>
<evidence type="ECO:0000256" key="4">
    <source>
        <dbReference type="ARBA" id="ARBA00023136"/>
    </source>
</evidence>
<evidence type="ECO:0000313" key="7">
    <source>
        <dbReference type="EMBL" id="ORX65896.1"/>
    </source>
</evidence>
<dbReference type="Pfam" id="PF00892">
    <property type="entry name" value="EamA"/>
    <property type="match status" value="1"/>
</dbReference>
<dbReference type="STRING" id="61395.A0A1Y1VY07"/>